<dbReference type="AlphaFoldDB" id="A0ABD2ZNR5"/>
<reference evidence="1 2" key="1">
    <citation type="submission" date="2024-11" db="EMBL/GenBank/DDBJ databases">
        <title>A near-complete genome assembly of Cinchona calisaya.</title>
        <authorList>
            <person name="Lian D.C."/>
            <person name="Zhao X.W."/>
            <person name="Wei L."/>
        </authorList>
    </citation>
    <scope>NUCLEOTIDE SEQUENCE [LARGE SCALE GENOMIC DNA]</scope>
    <source>
        <tissue evidence="1">Nenye</tissue>
    </source>
</reference>
<evidence type="ECO:0000313" key="2">
    <source>
        <dbReference type="Proteomes" id="UP001630127"/>
    </source>
</evidence>
<accession>A0ABD2ZNR5</accession>
<proteinExistence type="predicted"/>
<sequence length="203" mass="23344">MTKKFHKKKKIEALEASTISAAVAAVAEEAPFKRLSDKSVHEIISSCIWERSSPSYMALNFDLLDILVKFLSKFKNIESLLVKFDYSSSWALNFHKKPHESIYCIVITDSKTYGKMVIGENYLVRIRKNNGERNPKKNANVEDLCALFEATSLENLRVLNSAMQMKMGLFFLEKWKGKWKKKGGDYESDHLKVSFSRQRSCLC</sequence>
<dbReference type="Proteomes" id="UP001630127">
    <property type="component" value="Unassembled WGS sequence"/>
</dbReference>
<gene>
    <name evidence="1" type="ORF">ACH5RR_017974</name>
</gene>
<keyword evidence="2" id="KW-1185">Reference proteome</keyword>
<organism evidence="1 2">
    <name type="scientific">Cinchona calisaya</name>
    <dbReference type="NCBI Taxonomy" id="153742"/>
    <lineage>
        <taxon>Eukaryota</taxon>
        <taxon>Viridiplantae</taxon>
        <taxon>Streptophyta</taxon>
        <taxon>Embryophyta</taxon>
        <taxon>Tracheophyta</taxon>
        <taxon>Spermatophyta</taxon>
        <taxon>Magnoliopsida</taxon>
        <taxon>eudicotyledons</taxon>
        <taxon>Gunneridae</taxon>
        <taxon>Pentapetalae</taxon>
        <taxon>asterids</taxon>
        <taxon>lamiids</taxon>
        <taxon>Gentianales</taxon>
        <taxon>Rubiaceae</taxon>
        <taxon>Cinchonoideae</taxon>
        <taxon>Cinchoneae</taxon>
        <taxon>Cinchona</taxon>
    </lineage>
</organism>
<name>A0ABD2ZNR5_9GENT</name>
<evidence type="ECO:0000313" key="1">
    <source>
        <dbReference type="EMBL" id="KAL3519825.1"/>
    </source>
</evidence>
<dbReference type="EMBL" id="JBJUIK010000008">
    <property type="protein sequence ID" value="KAL3519825.1"/>
    <property type="molecule type" value="Genomic_DNA"/>
</dbReference>
<protein>
    <submittedName>
        <fullName evidence="1">Uncharacterized protein</fullName>
    </submittedName>
</protein>
<comment type="caution">
    <text evidence="1">The sequence shown here is derived from an EMBL/GenBank/DDBJ whole genome shotgun (WGS) entry which is preliminary data.</text>
</comment>